<evidence type="ECO:0000259" key="10">
    <source>
        <dbReference type="Pfam" id="PF00933"/>
    </source>
</evidence>
<feature type="domain" description="Glycoside hydrolase family 3 N-terminal" evidence="10">
    <location>
        <begin position="50"/>
        <end position="363"/>
    </location>
</feature>
<feature type="region of interest" description="Disordered" evidence="7">
    <location>
        <begin position="904"/>
        <end position="926"/>
    </location>
</feature>
<feature type="chain" id="PRO_5023113156" description="beta-N-acetylhexosaminidase" evidence="8">
    <location>
        <begin position="22"/>
        <end position="985"/>
    </location>
</feature>
<dbReference type="InterPro" id="IPR001466">
    <property type="entry name" value="Beta-lactam-related"/>
</dbReference>
<dbReference type="Pfam" id="PF00144">
    <property type="entry name" value="Beta-lactamase"/>
    <property type="match status" value="1"/>
</dbReference>
<keyword evidence="8" id="KW-0732">Signal</keyword>
<dbReference type="Proteomes" id="UP000321954">
    <property type="component" value="Chromosome"/>
</dbReference>
<dbReference type="InterPro" id="IPR017853">
    <property type="entry name" value="GH"/>
</dbReference>
<organism evidence="12 13">
    <name type="scientific">Antarcticibacterium arcticum</name>
    <dbReference type="NCBI Taxonomy" id="2585771"/>
    <lineage>
        <taxon>Bacteria</taxon>
        <taxon>Pseudomonadati</taxon>
        <taxon>Bacteroidota</taxon>
        <taxon>Flavobacteriia</taxon>
        <taxon>Flavobacteriales</taxon>
        <taxon>Flavobacteriaceae</taxon>
        <taxon>Antarcticibacterium</taxon>
    </lineage>
</organism>
<accession>A0A5B8YNK2</accession>
<sequence>MNKITSIFLLFSILITGNVSAQATAPVTPEFLQYENSKWVDSIMKTLSPDERIAQLIMVAAYSNRGDEHRKEILKLIKEQKIGGLIFFQGGPVRQVRLMNEYQAHSRVPLLGAIDAEWGLGMRLDTTISYPFQMALGAIQDESLIYDMGAEIARQIKRTGLHLNFAPVLDVNNNPNNPVINYRSFGEDKYNVTSKAIAYMRGMQDHQLLTTAKHFPGHGDTDTDSHYALPQINHSRARLDSLELYPFREVVKAGIGGVMVAHLDIPALDPTGVPSTLSKPIITQLLKEELGFQGLTVTDAMNMKGVTVGNEPGIVDKDAILAGNDLLEFTEDVPKAIQEIRKAINKGLISQAEIDRRCRKILAVKYWVGLNKFEPTSLINIIEELNTPRANHLNKKLARASITVLKNENNILPVKKLQGLRIASVSIGVEEQTNFQKTLSRYTRVSHFNLKNEGSAGDIHTLKNELGNFDLVIAGIHDDSKFPRNTLKISAEVQSFLKELVSEKNTIISLFKNPYVLDKLENIEKAAGLIVTYQDTQNYQELAAQLIFGGSGSSGKLPVSVGEKFKVGEGLVLEDGLRLSYAIPEDAGMDSGILNKRIDSLMQEAINAKAIPGGQVLVARNQKIVFHKAYGTQVYHDTIKVKKEDLYDLASVTKISASMAALMKLYDEDKFHPNQTLSNHLPSFRRSNKAEIPYRDILTHQARFQPWIPFWKNTKRKNGSYKWATIKNDSSARFPIRLTNTMYLHRNYPDKIVKEIRKSPLREEKKYVYSDFFFILAPRVVESRIDTDFSSYLKESFYEPLGATSLTFNPLAKFPKSRIVPTEDDYNFRHETIHGTVHDEGAIMMGGVSGHAGLFGNAFDLAKLLQMYLNKGEYGGVRYINEETIEEFTRRQFPDSENHRALGFDKPYYNEKGESRNTAQDASASSYGHTGFTGIMVWMDPEYDLLYIFLSNRVSPTRENSRLYRLNTRTQIHQVLYDAIKKFGE</sequence>
<dbReference type="Pfam" id="PF00933">
    <property type="entry name" value="Glyco_hydro_3"/>
    <property type="match status" value="1"/>
</dbReference>
<dbReference type="GO" id="GO:0005975">
    <property type="term" value="P:carbohydrate metabolic process"/>
    <property type="evidence" value="ECO:0007669"/>
    <property type="project" value="InterPro"/>
</dbReference>
<dbReference type="Gene3D" id="3.40.710.10">
    <property type="entry name" value="DD-peptidase/beta-lactamase superfamily"/>
    <property type="match status" value="1"/>
</dbReference>
<gene>
    <name evidence="12" type="ORF">FK178_12195</name>
</gene>
<dbReference type="EMBL" id="CP042476">
    <property type="protein sequence ID" value="QED38427.1"/>
    <property type="molecule type" value="Genomic_DNA"/>
</dbReference>
<dbReference type="InterPro" id="IPR012338">
    <property type="entry name" value="Beta-lactam/transpept-like"/>
</dbReference>
<evidence type="ECO:0000259" key="11">
    <source>
        <dbReference type="Pfam" id="PF01915"/>
    </source>
</evidence>
<evidence type="ECO:0000256" key="3">
    <source>
        <dbReference type="ARBA" id="ARBA00012663"/>
    </source>
</evidence>
<keyword evidence="4 6" id="KW-0378">Hydrolase</keyword>
<dbReference type="PRINTS" id="PR00133">
    <property type="entry name" value="GLHYDRLASE3"/>
</dbReference>
<protein>
    <recommendedName>
        <fullName evidence="3">beta-N-acetylhexosaminidase</fullName>
        <ecNumber evidence="3">3.2.1.52</ecNumber>
    </recommendedName>
</protein>
<evidence type="ECO:0000256" key="7">
    <source>
        <dbReference type="SAM" id="MobiDB-lite"/>
    </source>
</evidence>
<dbReference type="OrthoDB" id="9805821at2"/>
<dbReference type="Pfam" id="PF01915">
    <property type="entry name" value="Glyco_hydro_3_C"/>
    <property type="match status" value="1"/>
</dbReference>
<dbReference type="PROSITE" id="PS00775">
    <property type="entry name" value="GLYCOSYL_HYDROL_F3"/>
    <property type="match status" value="1"/>
</dbReference>
<dbReference type="Gene3D" id="3.20.20.300">
    <property type="entry name" value="Glycoside hydrolase, family 3, N-terminal domain"/>
    <property type="match status" value="1"/>
</dbReference>
<dbReference type="InterPro" id="IPR001764">
    <property type="entry name" value="Glyco_hydro_3_N"/>
</dbReference>
<reference evidence="12 13" key="1">
    <citation type="submission" date="2019-08" db="EMBL/GenBank/DDBJ databases">
        <title>Antarcticibacterium arcticum sp. nov., a bacterium isolated from marine sediment of the Canadian Beaufort Sea.</title>
        <authorList>
            <person name="Lee Y.M."/>
            <person name="Baek K."/>
            <person name="Lee D.-H."/>
            <person name="Shin S.C."/>
            <person name="Jin Y.K."/>
            <person name="Park Y."/>
        </authorList>
    </citation>
    <scope>NUCLEOTIDE SEQUENCE [LARGE SCALE GENOMIC DNA]</scope>
    <source>
        <strain evidence="12 13">PAMC 28998</strain>
    </source>
</reference>
<evidence type="ECO:0000259" key="9">
    <source>
        <dbReference type="Pfam" id="PF00144"/>
    </source>
</evidence>
<evidence type="ECO:0000256" key="1">
    <source>
        <dbReference type="ARBA" id="ARBA00001231"/>
    </source>
</evidence>
<comment type="catalytic activity">
    <reaction evidence="1">
        <text>Hydrolysis of terminal non-reducing N-acetyl-D-hexosamine residues in N-acetyl-beta-D-hexosaminides.</text>
        <dbReference type="EC" id="3.2.1.52"/>
    </reaction>
</comment>
<dbReference type="SUPFAM" id="SSF51445">
    <property type="entry name" value="(Trans)glycosidases"/>
    <property type="match status" value="1"/>
</dbReference>
<feature type="compositionally biased region" description="Basic and acidic residues" evidence="7">
    <location>
        <begin position="904"/>
        <end position="915"/>
    </location>
</feature>
<dbReference type="Gene3D" id="3.40.50.1700">
    <property type="entry name" value="Glycoside hydrolase family 3 C-terminal domain"/>
    <property type="match status" value="1"/>
</dbReference>
<evidence type="ECO:0000313" key="12">
    <source>
        <dbReference type="EMBL" id="QED38427.1"/>
    </source>
</evidence>
<dbReference type="PANTHER" id="PTHR30480:SF13">
    <property type="entry name" value="BETA-HEXOSAMINIDASE"/>
    <property type="match status" value="1"/>
</dbReference>
<dbReference type="InterPro" id="IPR002772">
    <property type="entry name" value="Glyco_hydro_3_C"/>
</dbReference>
<keyword evidence="5 6" id="KW-0326">Glycosidase</keyword>
<evidence type="ECO:0000256" key="5">
    <source>
        <dbReference type="ARBA" id="ARBA00023295"/>
    </source>
</evidence>
<dbReference type="SUPFAM" id="SSF52279">
    <property type="entry name" value="Beta-D-glucan exohydrolase, C-terminal domain"/>
    <property type="match status" value="1"/>
</dbReference>
<comment type="similarity">
    <text evidence="2 6">Belongs to the glycosyl hydrolase 3 family.</text>
</comment>
<dbReference type="InterPro" id="IPR019800">
    <property type="entry name" value="Glyco_hydro_3_AS"/>
</dbReference>
<feature type="domain" description="Beta-lactamase-related" evidence="9">
    <location>
        <begin position="599"/>
        <end position="964"/>
    </location>
</feature>
<feature type="compositionally biased region" description="Polar residues" evidence="7">
    <location>
        <begin position="916"/>
        <end position="926"/>
    </location>
</feature>
<dbReference type="SUPFAM" id="SSF56601">
    <property type="entry name" value="beta-lactamase/transpeptidase-like"/>
    <property type="match status" value="1"/>
</dbReference>
<evidence type="ECO:0000256" key="8">
    <source>
        <dbReference type="SAM" id="SignalP"/>
    </source>
</evidence>
<dbReference type="InterPro" id="IPR036962">
    <property type="entry name" value="Glyco_hydro_3_N_sf"/>
</dbReference>
<dbReference type="EC" id="3.2.1.52" evidence="3"/>
<feature type="domain" description="Glycoside hydrolase family 3 C-terminal" evidence="11">
    <location>
        <begin position="402"/>
        <end position="563"/>
    </location>
</feature>
<evidence type="ECO:0000256" key="2">
    <source>
        <dbReference type="ARBA" id="ARBA00005336"/>
    </source>
</evidence>
<dbReference type="InterPro" id="IPR050226">
    <property type="entry name" value="NagZ_Beta-hexosaminidase"/>
</dbReference>
<name>A0A5B8YNK2_9FLAO</name>
<keyword evidence="13" id="KW-1185">Reference proteome</keyword>
<evidence type="ECO:0000256" key="4">
    <source>
        <dbReference type="ARBA" id="ARBA00022801"/>
    </source>
</evidence>
<dbReference type="KEGG" id="anp:FK178_12195"/>
<dbReference type="RefSeq" id="WP_146835530.1">
    <property type="nucleotide sequence ID" value="NZ_CP042476.1"/>
</dbReference>
<evidence type="ECO:0000256" key="6">
    <source>
        <dbReference type="RuleBase" id="RU361161"/>
    </source>
</evidence>
<dbReference type="GO" id="GO:0004563">
    <property type="term" value="F:beta-N-acetylhexosaminidase activity"/>
    <property type="evidence" value="ECO:0007669"/>
    <property type="project" value="UniProtKB-EC"/>
</dbReference>
<feature type="signal peptide" evidence="8">
    <location>
        <begin position="1"/>
        <end position="21"/>
    </location>
</feature>
<dbReference type="GO" id="GO:0009254">
    <property type="term" value="P:peptidoglycan turnover"/>
    <property type="evidence" value="ECO:0007669"/>
    <property type="project" value="TreeGrafter"/>
</dbReference>
<dbReference type="PANTHER" id="PTHR30480">
    <property type="entry name" value="BETA-HEXOSAMINIDASE-RELATED"/>
    <property type="match status" value="1"/>
</dbReference>
<evidence type="ECO:0000313" key="13">
    <source>
        <dbReference type="Proteomes" id="UP000321954"/>
    </source>
</evidence>
<proteinExistence type="inferred from homology"/>
<dbReference type="InterPro" id="IPR036881">
    <property type="entry name" value="Glyco_hydro_3_C_sf"/>
</dbReference>
<dbReference type="AlphaFoldDB" id="A0A5B8YNK2"/>